<feature type="domain" description="DUF4357" evidence="1">
    <location>
        <begin position="12"/>
        <end position="48"/>
    </location>
</feature>
<dbReference type="OrthoDB" id="2656488at2"/>
<evidence type="ECO:0000313" key="3">
    <source>
        <dbReference type="Proteomes" id="UP000242246"/>
    </source>
</evidence>
<comment type="caution">
    <text evidence="2">The sequence shown here is derived from an EMBL/GenBank/DDBJ whole genome shotgun (WGS) entry which is preliminary data.</text>
</comment>
<keyword evidence="3" id="KW-1185">Reference proteome</keyword>
<protein>
    <recommendedName>
        <fullName evidence="1">DUF4357 domain-containing protein</fullName>
    </recommendedName>
</protein>
<dbReference type="EMBL" id="JXJX01000009">
    <property type="protein sequence ID" value="PCS06220.1"/>
    <property type="molecule type" value="Genomic_DNA"/>
</dbReference>
<dbReference type="InterPro" id="IPR025579">
    <property type="entry name" value="DUF4357"/>
</dbReference>
<organism evidence="2 3">
    <name type="scientific">Pseudolactococcus plantarum</name>
    <dbReference type="NCBI Taxonomy" id="1365"/>
    <lineage>
        <taxon>Bacteria</taxon>
        <taxon>Bacillati</taxon>
        <taxon>Bacillota</taxon>
        <taxon>Bacilli</taxon>
        <taxon>Lactobacillales</taxon>
        <taxon>Streptococcaceae</taxon>
        <taxon>Pseudolactococcus</taxon>
    </lineage>
</organism>
<accession>A0A2A5RYG5</accession>
<dbReference type="Pfam" id="PF14267">
    <property type="entry name" value="DUF4357"/>
    <property type="match status" value="1"/>
</dbReference>
<gene>
    <name evidence="2" type="ORF">RU87_GL001741</name>
</gene>
<name>A0A2A5RYG5_9LACT</name>
<reference evidence="2 3" key="1">
    <citation type="submission" date="2014-12" db="EMBL/GenBank/DDBJ databases">
        <title>Draft genome sequences of 10 type strains of Lactococcus.</title>
        <authorList>
            <person name="Sun Z."/>
            <person name="Zhong Z."/>
            <person name="Liu W."/>
            <person name="Zhang W."/>
            <person name="Zhang H."/>
        </authorList>
    </citation>
    <scope>NUCLEOTIDE SEQUENCE [LARGE SCALE GENOMIC DNA]</scope>
    <source>
        <strain evidence="2 3">DSM 20686</strain>
    </source>
</reference>
<dbReference type="RefSeq" id="WP_082782182.1">
    <property type="nucleotide sequence ID" value="NZ_JXJX01000009.1"/>
</dbReference>
<evidence type="ECO:0000313" key="2">
    <source>
        <dbReference type="EMBL" id="PCS06220.1"/>
    </source>
</evidence>
<proteinExistence type="predicted"/>
<evidence type="ECO:0000259" key="1">
    <source>
        <dbReference type="Pfam" id="PF14267"/>
    </source>
</evidence>
<sequence length="55" mass="6081">MRQKDGLIIDGILQENILFNSPSYAAAFVIGGRVNGKEAWKDTNGRSLNDIEKSE</sequence>
<dbReference type="AlphaFoldDB" id="A0A2A5RYG5"/>
<dbReference type="Proteomes" id="UP000242246">
    <property type="component" value="Unassembled WGS sequence"/>
</dbReference>